<dbReference type="SUPFAM" id="SSF53383">
    <property type="entry name" value="PLP-dependent transferases"/>
    <property type="match status" value="1"/>
</dbReference>
<dbReference type="InterPro" id="IPR015421">
    <property type="entry name" value="PyrdxlP-dep_Trfase_major"/>
</dbReference>
<evidence type="ECO:0000256" key="4">
    <source>
        <dbReference type="ARBA" id="ARBA00022898"/>
    </source>
</evidence>
<dbReference type="GO" id="GO:1901605">
    <property type="term" value="P:alpha-amino acid metabolic process"/>
    <property type="evidence" value="ECO:0007669"/>
    <property type="project" value="TreeGrafter"/>
</dbReference>
<dbReference type="InterPro" id="IPR004839">
    <property type="entry name" value="Aminotransferase_I/II_large"/>
</dbReference>
<sequence>MTDNHIIAFTRGVPPIESFPIKRLEECAQTVLERDGNCLLQYGQAAGYVPLREWLAAQYAVSKGQVIVGQGSLQLLDTLVRVSLQPQDSVFLEQPTYDRVLTIFRRSGTQLEGIDLQNGLLDVAQLEEKLNAGMRPRYFYLIPDFQNPSGAVMPLEARQKLIELSQTYGFYLIEDGPYRDLRYHGQALPALFELAPERVIFMSSYSKLISPGLRVGFMILPPELAEMVRKFAEDTYINASYLNQAIAYEFIQRGWLAENLGQLKELYRPRLDTLLSTLEAEFSGRAEWVKPEGGFFVGLNLAQGICVPDRTAQQKAGLALSDSRGFFIDGGEQFVRLPFCALTPEQLEEGVRRLSRAIFS</sequence>
<comment type="caution">
    <text evidence="6">The sequence shown here is derived from an EMBL/GenBank/DDBJ whole genome shotgun (WGS) entry which is preliminary data.</text>
</comment>
<feature type="domain" description="Aminotransferase class I/classII large" evidence="5">
    <location>
        <begin position="23"/>
        <end position="354"/>
    </location>
</feature>
<evidence type="ECO:0000313" key="7">
    <source>
        <dbReference type="Proteomes" id="UP000256388"/>
    </source>
</evidence>
<keyword evidence="7" id="KW-1185">Reference proteome</keyword>
<keyword evidence="6" id="KW-0238">DNA-binding</keyword>
<dbReference type="GO" id="GO:0003677">
    <property type="term" value="F:DNA binding"/>
    <property type="evidence" value="ECO:0007669"/>
    <property type="project" value="UniProtKB-KW"/>
</dbReference>
<gene>
    <name evidence="6" type="ORF">DFR64_2752</name>
</gene>
<keyword evidence="4" id="KW-0663">Pyridoxal phosphate</keyword>
<dbReference type="EMBL" id="QUMS01000005">
    <property type="protein sequence ID" value="REG05352.1"/>
    <property type="molecule type" value="Genomic_DNA"/>
</dbReference>
<comment type="cofactor">
    <cofactor evidence="1">
        <name>pyridoxal 5'-phosphate</name>
        <dbReference type="ChEBI" id="CHEBI:597326"/>
    </cofactor>
</comment>
<dbReference type="InterPro" id="IPR050859">
    <property type="entry name" value="Class-I_PLP-dep_aminotransf"/>
</dbReference>
<dbReference type="InterPro" id="IPR015424">
    <property type="entry name" value="PyrdxlP-dep_Trfase"/>
</dbReference>
<organism evidence="6 7">
    <name type="scientific">Pelolinea submarina</name>
    <dbReference type="NCBI Taxonomy" id="913107"/>
    <lineage>
        <taxon>Bacteria</taxon>
        <taxon>Bacillati</taxon>
        <taxon>Chloroflexota</taxon>
        <taxon>Anaerolineae</taxon>
        <taxon>Anaerolineales</taxon>
        <taxon>Anaerolineaceae</taxon>
        <taxon>Pelolinea</taxon>
    </lineage>
</organism>
<evidence type="ECO:0000256" key="2">
    <source>
        <dbReference type="ARBA" id="ARBA00022576"/>
    </source>
</evidence>
<evidence type="ECO:0000259" key="5">
    <source>
        <dbReference type="Pfam" id="PF00155"/>
    </source>
</evidence>
<dbReference type="Pfam" id="PF00155">
    <property type="entry name" value="Aminotran_1_2"/>
    <property type="match status" value="1"/>
</dbReference>
<evidence type="ECO:0000256" key="3">
    <source>
        <dbReference type="ARBA" id="ARBA00022679"/>
    </source>
</evidence>
<dbReference type="GO" id="GO:0008483">
    <property type="term" value="F:transaminase activity"/>
    <property type="evidence" value="ECO:0007669"/>
    <property type="project" value="UniProtKB-KW"/>
</dbReference>
<dbReference type="GO" id="GO:0030170">
    <property type="term" value="F:pyridoxal phosphate binding"/>
    <property type="evidence" value="ECO:0007669"/>
    <property type="project" value="InterPro"/>
</dbReference>
<keyword evidence="3" id="KW-0808">Transferase</keyword>
<dbReference type="CDD" id="cd00609">
    <property type="entry name" value="AAT_like"/>
    <property type="match status" value="1"/>
</dbReference>
<dbReference type="AlphaFoldDB" id="A0A347ZWC9"/>
<proteinExistence type="predicted"/>
<dbReference type="PANTHER" id="PTHR42790:SF19">
    <property type="entry name" value="KYNURENINE_ALPHA-AMINOADIPATE AMINOTRANSFERASE, MITOCHONDRIAL"/>
    <property type="match status" value="1"/>
</dbReference>
<evidence type="ECO:0000313" key="6">
    <source>
        <dbReference type="EMBL" id="REG05352.1"/>
    </source>
</evidence>
<protein>
    <submittedName>
        <fullName evidence="6">DNA-binding transcriptional MocR family regulator</fullName>
    </submittedName>
</protein>
<dbReference type="Proteomes" id="UP000256388">
    <property type="component" value="Unassembled WGS sequence"/>
</dbReference>
<dbReference type="PANTHER" id="PTHR42790">
    <property type="entry name" value="AMINOTRANSFERASE"/>
    <property type="match status" value="1"/>
</dbReference>
<dbReference type="Gene3D" id="3.40.640.10">
    <property type="entry name" value="Type I PLP-dependent aspartate aminotransferase-like (Major domain)"/>
    <property type="match status" value="1"/>
</dbReference>
<accession>A0A347ZWC9</accession>
<evidence type="ECO:0000256" key="1">
    <source>
        <dbReference type="ARBA" id="ARBA00001933"/>
    </source>
</evidence>
<name>A0A347ZWC9_9CHLR</name>
<dbReference type="OrthoDB" id="9802328at2"/>
<reference evidence="6 7" key="1">
    <citation type="submission" date="2018-08" db="EMBL/GenBank/DDBJ databases">
        <title>Genomic Encyclopedia of Type Strains, Phase IV (KMG-IV): sequencing the most valuable type-strain genomes for metagenomic binning, comparative biology and taxonomic classification.</title>
        <authorList>
            <person name="Goeker M."/>
        </authorList>
    </citation>
    <scope>NUCLEOTIDE SEQUENCE [LARGE SCALE GENOMIC DNA]</scope>
    <source>
        <strain evidence="6 7">DSM 23923</strain>
    </source>
</reference>
<dbReference type="RefSeq" id="WP_116226022.1">
    <property type="nucleotide sequence ID" value="NZ_AP018437.1"/>
</dbReference>
<keyword evidence="2" id="KW-0032">Aminotransferase</keyword>